<dbReference type="RefSeq" id="XP_003056392.1">
    <property type="nucleotide sequence ID" value="XM_003056346.1"/>
</dbReference>
<dbReference type="InterPro" id="IPR047260">
    <property type="entry name" value="ERCC1-like_central_dom"/>
</dbReference>
<name>C1MKI7_MICPC</name>
<keyword evidence="5" id="KW-0234">DNA repair</keyword>
<dbReference type="SUPFAM" id="SSF52980">
    <property type="entry name" value="Restriction endonuclease-like"/>
    <property type="match status" value="1"/>
</dbReference>
<dbReference type="GO" id="GO:0006312">
    <property type="term" value="P:mitotic recombination"/>
    <property type="evidence" value="ECO:0007669"/>
    <property type="project" value="TreeGrafter"/>
</dbReference>
<organism evidence="9">
    <name type="scientific">Micromonas pusilla (strain CCMP1545)</name>
    <name type="common">Picoplanktonic green alga</name>
    <dbReference type="NCBI Taxonomy" id="564608"/>
    <lineage>
        <taxon>Eukaryota</taxon>
        <taxon>Viridiplantae</taxon>
        <taxon>Chlorophyta</taxon>
        <taxon>Mamiellophyceae</taxon>
        <taxon>Mamiellales</taxon>
        <taxon>Mamiellaceae</taxon>
        <taxon>Micromonas</taxon>
    </lineage>
</organism>
<dbReference type="STRING" id="564608.C1MKI7"/>
<dbReference type="InterPro" id="IPR011335">
    <property type="entry name" value="Restrct_endonuc-II-like"/>
</dbReference>
<dbReference type="PANTHER" id="PTHR12749:SF0">
    <property type="entry name" value="DNA EXCISION REPAIR PROTEIN ERCC-1"/>
    <property type="match status" value="1"/>
</dbReference>
<dbReference type="EMBL" id="GG663736">
    <property type="protein sequence ID" value="EEH59768.1"/>
    <property type="molecule type" value="Genomic_DNA"/>
</dbReference>
<dbReference type="SUPFAM" id="SSF47781">
    <property type="entry name" value="RuvA domain 2-like"/>
    <property type="match status" value="1"/>
</dbReference>
<dbReference type="eggNOG" id="KOG2841">
    <property type="taxonomic scope" value="Eukaryota"/>
</dbReference>
<dbReference type="InterPro" id="IPR004579">
    <property type="entry name" value="ERCC1/RAD10/SWI10"/>
</dbReference>
<dbReference type="GO" id="GO:0070914">
    <property type="term" value="P:UV-damage excision repair"/>
    <property type="evidence" value="ECO:0007669"/>
    <property type="project" value="TreeGrafter"/>
</dbReference>
<evidence type="ECO:0000259" key="7">
    <source>
        <dbReference type="Pfam" id="PF03834"/>
    </source>
</evidence>
<dbReference type="Gene3D" id="1.10.150.20">
    <property type="entry name" value="5' to 3' exonuclease, C-terminal subdomain"/>
    <property type="match status" value="1"/>
</dbReference>
<accession>C1MKI7</accession>
<keyword evidence="4" id="KW-0238">DNA-binding</keyword>
<dbReference type="GO" id="GO:0006302">
    <property type="term" value="P:double-strand break repair"/>
    <property type="evidence" value="ECO:0007669"/>
    <property type="project" value="UniProtKB-ARBA"/>
</dbReference>
<evidence type="ECO:0000313" key="9">
    <source>
        <dbReference type="Proteomes" id="UP000001876"/>
    </source>
</evidence>
<feature type="domain" description="ERCC1-like central" evidence="7">
    <location>
        <begin position="25"/>
        <end position="137"/>
    </location>
</feature>
<protein>
    <submittedName>
        <fullName evidence="8">Predicted protein</fullName>
    </submittedName>
</protein>
<dbReference type="KEGG" id="mpp:MICPUCDRAFT_55355"/>
<dbReference type="PANTHER" id="PTHR12749">
    <property type="entry name" value="EXCISION REPAIR CROSS-COMPLEMENTING 1 ERCC1"/>
    <property type="match status" value="1"/>
</dbReference>
<reference evidence="8 9" key="1">
    <citation type="journal article" date="2009" name="Science">
        <title>Green evolution and dynamic adaptations revealed by genomes of the marine picoeukaryotes Micromonas.</title>
        <authorList>
            <person name="Worden A.Z."/>
            <person name="Lee J.H."/>
            <person name="Mock T."/>
            <person name="Rouze P."/>
            <person name="Simmons M.P."/>
            <person name="Aerts A.L."/>
            <person name="Allen A.E."/>
            <person name="Cuvelier M.L."/>
            <person name="Derelle E."/>
            <person name="Everett M.V."/>
            <person name="Foulon E."/>
            <person name="Grimwood J."/>
            <person name="Gundlach H."/>
            <person name="Henrissat B."/>
            <person name="Napoli C."/>
            <person name="McDonald S.M."/>
            <person name="Parker M.S."/>
            <person name="Rombauts S."/>
            <person name="Salamov A."/>
            <person name="Von Dassow P."/>
            <person name="Badger J.H."/>
            <person name="Coutinho P.M."/>
            <person name="Demir E."/>
            <person name="Dubchak I."/>
            <person name="Gentemann C."/>
            <person name="Eikrem W."/>
            <person name="Gready J.E."/>
            <person name="John U."/>
            <person name="Lanier W."/>
            <person name="Lindquist E.A."/>
            <person name="Lucas S."/>
            <person name="Mayer K.F."/>
            <person name="Moreau H."/>
            <person name="Not F."/>
            <person name="Otillar R."/>
            <person name="Panaud O."/>
            <person name="Pangilinan J."/>
            <person name="Paulsen I."/>
            <person name="Piegu B."/>
            <person name="Poliakov A."/>
            <person name="Robbens S."/>
            <person name="Schmutz J."/>
            <person name="Toulza E."/>
            <person name="Wyss T."/>
            <person name="Zelensky A."/>
            <person name="Zhou K."/>
            <person name="Armbrust E.V."/>
            <person name="Bhattacharya D."/>
            <person name="Goodenough U.W."/>
            <person name="Van de Peer Y."/>
            <person name="Grigoriev I.V."/>
        </authorList>
    </citation>
    <scope>NUCLEOTIDE SEQUENCE [LARGE SCALE GENOMIC DNA]</scope>
    <source>
        <strain evidence="8 9">CCMP1545</strain>
    </source>
</reference>
<dbReference type="GO" id="GO:0000110">
    <property type="term" value="C:nucleotide-excision repair factor 1 complex"/>
    <property type="evidence" value="ECO:0007669"/>
    <property type="project" value="TreeGrafter"/>
</dbReference>
<evidence type="ECO:0000256" key="5">
    <source>
        <dbReference type="ARBA" id="ARBA00023204"/>
    </source>
</evidence>
<evidence type="ECO:0000256" key="1">
    <source>
        <dbReference type="ARBA" id="ARBA00004123"/>
    </source>
</evidence>
<dbReference type="AlphaFoldDB" id="C1MKI7"/>
<comment type="similarity">
    <text evidence="2">Belongs to the ERCC1/RAD10/SWI10 family.</text>
</comment>
<dbReference type="GO" id="GO:0070522">
    <property type="term" value="C:ERCC4-ERCC1 complex"/>
    <property type="evidence" value="ECO:0007669"/>
    <property type="project" value="TreeGrafter"/>
</dbReference>
<dbReference type="InterPro" id="IPR010994">
    <property type="entry name" value="RuvA_2-like"/>
</dbReference>
<proteinExistence type="inferred from homology"/>
<dbReference type="CDD" id="cd22325">
    <property type="entry name" value="ERCC1_C-like"/>
    <property type="match status" value="1"/>
</dbReference>
<evidence type="ECO:0000256" key="3">
    <source>
        <dbReference type="ARBA" id="ARBA00022763"/>
    </source>
</evidence>
<keyword evidence="6" id="KW-0539">Nucleus</keyword>
<evidence type="ECO:0000256" key="2">
    <source>
        <dbReference type="ARBA" id="ARBA00008283"/>
    </source>
</evidence>
<sequence>MLGHGLLDDRVCTEDGSLCQKRDVLLVSSTQSGNPVLRNIYNVRWSFSSVVPDFSLSASSCVIFLSARFHVLHPEYLHSRIQQMRNNLNFCFVLCIVDMEDSVNVLCDINKTSTVQDCTLVCSWSLEESARYLETLKEYESYSTNDIEGTEKIDFVSRVQGAITSLRSLNKLDAITLCDSFGTLASLICASHTRLVTPGFGPTKIRFILDTFHRPLRYPKFQS</sequence>
<dbReference type="GO" id="GO:0003697">
    <property type="term" value="F:single-stranded DNA binding"/>
    <property type="evidence" value="ECO:0007669"/>
    <property type="project" value="TreeGrafter"/>
</dbReference>
<dbReference type="GO" id="GO:0003684">
    <property type="term" value="F:damaged DNA binding"/>
    <property type="evidence" value="ECO:0007669"/>
    <property type="project" value="InterPro"/>
</dbReference>
<evidence type="ECO:0000256" key="4">
    <source>
        <dbReference type="ARBA" id="ARBA00023125"/>
    </source>
</evidence>
<dbReference type="Gene3D" id="3.40.50.10130">
    <property type="match status" value="1"/>
</dbReference>
<dbReference type="GeneID" id="9681503"/>
<dbReference type="NCBIfam" id="TIGR00597">
    <property type="entry name" value="rad10"/>
    <property type="match status" value="1"/>
</dbReference>
<comment type="subcellular location">
    <subcellularLocation>
        <location evidence="1">Nucleus</location>
    </subcellularLocation>
</comment>
<gene>
    <name evidence="8" type="ORF">MICPUCDRAFT_55355</name>
</gene>
<keyword evidence="9" id="KW-1185">Reference proteome</keyword>
<dbReference type="Pfam" id="PF03834">
    <property type="entry name" value="Rad10"/>
    <property type="match status" value="1"/>
</dbReference>
<evidence type="ECO:0000313" key="8">
    <source>
        <dbReference type="EMBL" id="EEH59768.1"/>
    </source>
</evidence>
<dbReference type="Proteomes" id="UP000001876">
    <property type="component" value="Unassembled WGS sequence"/>
</dbReference>
<dbReference type="FunFam" id="3.40.50.10130:FF:000001">
    <property type="entry name" value="DNA excision repair protein ERCC-1"/>
    <property type="match status" value="1"/>
</dbReference>
<dbReference type="OrthoDB" id="10262814at2759"/>
<keyword evidence="3" id="KW-0227">DNA damage</keyword>
<evidence type="ECO:0000256" key="6">
    <source>
        <dbReference type="ARBA" id="ARBA00023242"/>
    </source>
</evidence>
<dbReference type="OMA" id="PHCVLVH"/>